<accession>E3EJ06</accession>
<dbReference type="KEGG" id="ppm:PPSC2_10445"/>
<dbReference type="Proteomes" id="UP000006868">
    <property type="component" value="Chromosome"/>
</dbReference>
<evidence type="ECO:0000313" key="1">
    <source>
        <dbReference type="EMBL" id="ADO56187.1"/>
    </source>
</evidence>
<dbReference type="AlphaFoldDB" id="E3EJ06"/>
<gene>
    <name evidence="1" type="ORF">PPSC2_10445</name>
</gene>
<protein>
    <submittedName>
        <fullName evidence="1">Uncharacterized protein</fullName>
    </submittedName>
</protein>
<sequence length="142" mass="16166">MNMLNSKFKKIGLSSAIFVILTITFVCSYQVYQNVETVHNYFSPKIISVMAIEKETDEWNSIKFDGQDYVKFDSVFWDKTIINDANSAGNVLVKVKDEQGDIVIDEFQVSPGNSKQLIGLNKDKQYYFEIKAAKGQFTINAI</sequence>
<evidence type="ECO:0000313" key="2">
    <source>
        <dbReference type="Proteomes" id="UP000006868"/>
    </source>
</evidence>
<dbReference type="OrthoDB" id="6194834at2"/>
<reference evidence="1 2" key="1">
    <citation type="journal article" date="2011" name="J. Bacteriol.">
        <title>Complete genome sequence of Paenibacillus polymyxa SC2, a strain of plant growth-promoting Rhizobacterium with broad-spectrum antimicrobial activity.</title>
        <authorList>
            <person name="Ma M."/>
            <person name="Wang C."/>
            <person name="Ding Y."/>
            <person name="Li L."/>
            <person name="Shen D."/>
            <person name="Jiang X."/>
            <person name="Guan D."/>
            <person name="Cao F."/>
            <person name="Chen H."/>
            <person name="Feng R."/>
            <person name="Wang X."/>
            <person name="Ge Y."/>
            <person name="Yao L."/>
            <person name="Bing X."/>
            <person name="Yang X."/>
            <person name="Li J."/>
            <person name="Du B."/>
        </authorList>
    </citation>
    <scope>NUCLEOTIDE SEQUENCE [LARGE SCALE GENOMIC DNA]</scope>
    <source>
        <strain evidence="1 2">SC2</strain>
    </source>
</reference>
<dbReference type="RefSeq" id="WP_013370793.1">
    <property type="nucleotide sequence ID" value="NC_014622.2"/>
</dbReference>
<name>E3EJ06_PAEPS</name>
<proteinExistence type="predicted"/>
<dbReference type="EMBL" id="CP002213">
    <property type="protein sequence ID" value="ADO56187.1"/>
    <property type="molecule type" value="Genomic_DNA"/>
</dbReference>
<dbReference type="PATRIC" id="fig|886882.15.peg.2201"/>
<organism evidence="1 2">
    <name type="scientific">Paenibacillus polymyxa (strain SC2)</name>
    <name type="common">Bacillus polymyxa</name>
    <dbReference type="NCBI Taxonomy" id="886882"/>
    <lineage>
        <taxon>Bacteria</taxon>
        <taxon>Bacillati</taxon>
        <taxon>Bacillota</taxon>
        <taxon>Bacilli</taxon>
        <taxon>Bacillales</taxon>
        <taxon>Paenibacillaceae</taxon>
        <taxon>Paenibacillus</taxon>
    </lineage>
</organism>
<dbReference type="HOGENOM" id="CLU_1843164_0_0_9"/>